<feature type="domain" description="Enoyl-CoA hydratase/isomerase" evidence="4">
    <location>
        <begin position="396"/>
        <end position="528"/>
    </location>
</feature>
<dbReference type="InterPro" id="IPR029045">
    <property type="entry name" value="ClpP/crotonase-like_dom_sf"/>
</dbReference>
<organism evidence="5">
    <name type="scientific">Amphora coffeiformis</name>
    <dbReference type="NCBI Taxonomy" id="265554"/>
    <lineage>
        <taxon>Eukaryota</taxon>
        <taxon>Sar</taxon>
        <taxon>Stramenopiles</taxon>
        <taxon>Ochrophyta</taxon>
        <taxon>Bacillariophyta</taxon>
        <taxon>Bacillariophyceae</taxon>
        <taxon>Bacillariophycidae</taxon>
        <taxon>Thalassiophysales</taxon>
        <taxon>Catenulaceae</taxon>
        <taxon>Amphora</taxon>
    </lineage>
</organism>
<evidence type="ECO:0000259" key="4">
    <source>
        <dbReference type="Pfam" id="PF16113"/>
    </source>
</evidence>
<proteinExistence type="predicted"/>
<dbReference type="Pfam" id="PF16113">
    <property type="entry name" value="ECH_2"/>
    <property type="match status" value="2"/>
</dbReference>
<protein>
    <recommendedName>
        <fullName evidence="2">3-hydroxyisobutyryl-CoA hydrolase</fullName>
        <ecNumber evidence="2">3.1.2.4</ecNumber>
    </recommendedName>
</protein>
<dbReference type="EMBL" id="HBIM01022746">
    <property type="protein sequence ID" value="CAE0420068.1"/>
    <property type="molecule type" value="Transcribed_RNA"/>
</dbReference>
<comment type="catalytic activity">
    <reaction evidence="1">
        <text>3-hydroxy-2-methylpropanoyl-CoA + H2O = 3-hydroxy-2-methylpropanoate + CoA + H(+)</text>
        <dbReference type="Rhea" id="RHEA:20888"/>
        <dbReference type="ChEBI" id="CHEBI:11805"/>
        <dbReference type="ChEBI" id="CHEBI:15377"/>
        <dbReference type="ChEBI" id="CHEBI:15378"/>
        <dbReference type="ChEBI" id="CHEBI:57287"/>
        <dbReference type="ChEBI" id="CHEBI:57340"/>
        <dbReference type="EC" id="3.1.2.4"/>
    </reaction>
</comment>
<accession>A0A7S3LDZ4</accession>
<gene>
    <name evidence="5" type="ORF">ACOF00016_LOCUS16859</name>
</gene>
<evidence type="ECO:0000256" key="3">
    <source>
        <dbReference type="ARBA" id="ARBA00022801"/>
    </source>
</evidence>
<dbReference type="PANTHER" id="PTHR43176">
    <property type="entry name" value="3-HYDROXYISOBUTYRYL-COA HYDROLASE-RELATED"/>
    <property type="match status" value="1"/>
</dbReference>
<dbReference type="GO" id="GO:0003860">
    <property type="term" value="F:3-hydroxyisobutyryl-CoA hydrolase activity"/>
    <property type="evidence" value="ECO:0007669"/>
    <property type="project" value="UniProtKB-EC"/>
</dbReference>
<dbReference type="AlphaFoldDB" id="A0A7S3LDZ4"/>
<dbReference type="InterPro" id="IPR032259">
    <property type="entry name" value="HIBYL-CoA-H"/>
</dbReference>
<sequence length="531" mass="59862">MQLTRFSRFLTTSRRGLATTAAGATRRRAIEKFGAPPSINSIPDDSLMLEKKRSKELPNAFIRNLGCSRRIFLLNPSLNATELEGLSYRIKVMTRNEGLSAILIGSDSPKYAGEADYKFSEDLPLPDFILDREDRERYAAWEYAEDPLPPQPGKTWLVSSGYDPLDLYKRGEHTQQAVVDHLFDSLQDLARSMRGVAGAKIPTITVPQGQIADAGAVFLYASYVMATTESSFRIHNLGRGLTFDPVGLSYLLPRLGREFKQPSANFPGCSIILGLMGYEASVDDMMETGLATNFMESYQGMISLEEALTEMPPWNQQALTKKPVRYYNDPEPTRDHNAEFRNVAVADLVHSLSAYRADGADFWDHGYDDHRLADPSLNFVDVVPDFGFRESDLVNYAATFHNIFNFEKSVAGILERFREIAGRVSKDPEELEGIAVAQDFVERMERQSPLALCVTYRLLWLGASKDETMETCMARERKAQTKLLGMEDFEKWARHQTRNRKEGDEIEQFTGWKHKSVADVTDDEVAEVLGL</sequence>
<dbReference type="InterPro" id="IPR045004">
    <property type="entry name" value="ECH_dom"/>
</dbReference>
<feature type="domain" description="Enoyl-CoA hydratase/isomerase" evidence="4">
    <location>
        <begin position="159"/>
        <end position="335"/>
    </location>
</feature>
<dbReference type="EC" id="3.1.2.4" evidence="2"/>
<dbReference type="PANTHER" id="PTHR43176:SF3">
    <property type="entry name" value="3-HYDROXYISOBUTYRYL-COA HYDROLASE, MITOCHONDRIAL"/>
    <property type="match status" value="1"/>
</dbReference>
<keyword evidence="3" id="KW-0378">Hydrolase</keyword>
<evidence type="ECO:0000313" key="5">
    <source>
        <dbReference type="EMBL" id="CAE0420068.1"/>
    </source>
</evidence>
<dbReference type="GO" id="GO:0006574">
    <property type="term" value="P:L-valine catabolic process"/>
    <property type="evidence" value="ECO:0007669"/>
    <property type="project" value="TreeGrafter"/>
</dbReference>
<evidence type="ECO:0000256" key="2">
    <source>
        <dbReference type="ARBA" id="ARBA00011915"/>
    </source>
</evidence>
<reference evidence="5" key="1">
    <citation type="submission" date="2021-01" db="EMBL/GenBank/DDBJ databases">
        <authorList>
            <person name="Corre E."/>
            <person name="Pelletier E."/>
            <person name="Niang G."/>
            <person name="Scheremetjew M."/>
            <person name="Finn R."/>
            <person name="Kale V."/>
            <person name="Holt S."/>
            <person name="Cochrane G."/>
            <person name="Meng A."/>
            <person name="Brown T."/>
            <person name="Cohen L."/>
        </authorList>
    </citation>
    <scope>NUCLEOTIDE SEQUENCE</scope>
    <source>
        <strain evidence="5">CCMP127</strain>
    </source>
</reference>
<name>A0A7S3LDZ4_9STRA</name>
<dbReference type="Gene3D" id="3.90.226.10">
    <property type="entry name" value="2-enoyl-CoA Hydratase, Chain A, domain 1"/>
    <property type="match status" value="1"/>
</dbReference>
<dbReference type="SUPFAM" id="SSF52096">
    <property type="entry name" value="ClpP/crotonase"/>
    <property type="match status" value="1"/>
</dbReference>
<evidence type="ECO:0000256" key="1">
    <source>
        <dbReference type="ARBA" id="ARBA00001709"/>
    </source>
</evidence>